<evidence type="ECO:0000313" key="1">
    <source>
        <dbReference type="EMBL" id="KAJ4311494.1"/>
    </source>
</evidence>
<evidence type="ECO:0000313" key="2">
    <source>
        <dbReference type="Proteomes" id="UP001140502"/>
    </source>
</evidence>
<reference evidence="1" key="1">
    <citation type="submission" date="2022-10" db="EMBL/GenBank/DDBJ databases">
        <title>Tapping the CABI collections for fungal endophytes: first genome assemblies for Collariella, Neodidymelliopsis, Ascochyta clinopodiicola, Didymella pomorum, Didymosphaeria variabile, Neocosmospora piperis and Neocucurbitaria cava.</title>
        <authorList>
            <person name="Hill R."/>
        </authorList>
    </citation>
    <scope>NUCLEOTIDE SEQUENCE</scope>
    <source>
        <strain evidence="1">IMI 366586</strain>
    </source>
</reference>
<dbReference type="OrthoDB" id="4965674at2759"/>
<keyword evidence="2" id="KW-1185">Reference proteome</keyword>
<protein>
    <submittedName>
        <fullName evidence="1">Uncharacterized protein</fullName>
    </submittedName>
</protein>
<sequence>MTRDALMQQITNDLKDDNFAAHLFTHTWNSKTGRCTSFALKVSKNLEHSRPGGTYKFRLYDMGRHRLSRCENTFIVADSSSLRGAIVVPPKAEWTTFCDTALKWRWADRDSSTTKQVTGSTSRPQPIKTGKGPICDTQAMARCLSEVAADTVLITLFRCVSSIENTLPRFHGMIKWILDDPKEKVGSKEKRKYLILQPDLGNRHYFFYIEWRKGGTLDSCDRCWQFLVDFVQEWGGPHSTIQREADGGNMIHSMVWDSLVRNYGYPVLEGYGTPE</sequence>
<organism evidence="1 2">
    <name type="scientific">Fusarium piperis</name>
    <dbReference type="NCBI Taxonomy" id="1435070"/>
    <lineage>
        <taxon>Eukaryota</taxon>
        <taxon>Fungi</taxon>
        <taxon>Dikarya</taxon>
        <taxon>Ascomycota</taxon>
        <taxon>Pezizomycotina</taxon>
        <taxon>Sordariomycetes</taxon>
        <taxon>Hypocreomycetidae</taxon>
        <taxon>Hypocreales</taxon>
        <taxon>Nectriaceae</taxon>
        <taxon>Fusarium</taxon>
        <taxon>Fusarium solani species complex</taxon>
    </lineage>
</organism>
<comment type="caution">
    <text evidence="1">The sequence shown here is derived from an EMBL/GenBank/DDBJ whole genome shotgun (WGS) entry which is preliminary data.</text>
</comment>
<proteinExistence type="predicted"/>
<gene>
    <name evidence="1" type="ORF">N0V84_010412</name>
</gene>
<accession>A0A9W8TFP9</accession>
<dbReference type="AlphaFoldDB" id="A0A9W8TFP9"/>
<name>A0A9W8TFP9_9HYPO</name>
<dbReference type="Proteomes" id="UP001140502">
    <property type="component" value="Unassembled WGS sequence"/>
</dbReference>
<dbReference type="EMBL" id="JAPEUR010000329">
    <property type="protein sequence ID" value="KAJ4311494.1"/>
    <property type="molecule type" value="Genomic_DNA"/>
</dbReference>